<dbReference type="Pfam" id="PF09820">
    <property type="entry name" value="AAA-ATPase_like"/>
    <property type="match status" value="1"/>
</dbReference>
<dbReference type="PANTHER" id="PTHR34825">
    <property type="entry name" value="CONSERVED PROTEIN, WITH A WEAK D-GALACTARATE DEHYDRATASE/ALTRONATE HYDROLASE DOMAIN"/>
    <property type="match status" value="1"/>
</dbReference>
<sequence>MEPTKKFSFFEQNYTYKVMSNTPFPSVEVVYKWSPKDVIIFLESKKDELFLRDQDIKIIEDNWVAGHAFLDLTEEMLVCKPGPFELPYGPAREIAKSIRVIKGEEQDDGPPRKRPRLVRVLDGEQVSDNSKSMSWFDQAEETKKAFFQDSPNVIVRGGYSPGETDFVEFITSGTFVDKSLFIVEFMVYSAHANLITRPRRFGKSTNLSMLYTFLAPALSEEDKVRRFGLFKGLKVVKFDWFIKLHFGNWPVIHIGFKDLNYESWDLMLNSIKRRISNLYKEHRYILDNKKLYTDDKSYFENILNETINESRLMDALSSLTRYLYEYFGRKIIILVDEYDWPMERARNFYDRANAFFGSMYSSVAKDNELVYKILFVGLLPLGQASFLSGLNNTVHYPMHILPGIHGRADYSDMFGFTQKEVEILLSKSTQKIEIDKLSSYYNGYQTSTGVCIYNPHSIMSSLKKGNFEDYWANSGSANTIRECLKRCSRDIEIQLQNLFYTFYSLQDDDSLQSLVEMELKPHLRYDVLEKELEINAIYTLLCYSGYLTVKTYSTDVELIVPNKQWGSTKVQLIIPNREVAEQWRRWIIEIIGVARVKTNDIFNSLFKKDINMFCEQFPALYAEMVSCYDIGDAKRAKSYEGWYHTFVLGALAMFHGGDYQVVSNRETGNGRPDVRIIPVNQKIDTCVIFEFKLAKSESHNEMRKGAKDGLNQIVDKNYRSNTASHIQMIVEVAIAFYKKSTFVSARLLQREKVEPSTSHTWKVVSLAESG</sequence>
<evidence type="ECO:0000313" key="3">
    <source>
        <dbReference type="Proteomes" id="UP000266861"/>
    </source>
</evidence>
<dbReference type="PANTHER" id="PTHR34825:SF1">
    <property type="entry name" value="AAA-ATPASE-LIKE DOMAIN-CONTAINING PROTEIN"/>
    <property type="match status" value="1"/>
</dbReference>
<dbReference type="STRING" id="1348612.A0A397H7P0"/>
<dbReference type="AlphaFoldDB" id="A0A397H7P0"/>
<evidence type="ECO:0000313" key="2">
    <source>
        <dbReference type="EMBL" id="RHZ57704.1"/>
    </source>
</evidence>
<dbReference type="OrthoDB" id="2371274at2759"/>
<dbReference type="InterPro" id="IPR012547">
    <property type="entry name" value="PDDEXK_9"/>
</dbReference>
<dbReference type="Gene3D" id="1.10.150.50">
    <property type="entry name" value="Transcription Factor, Ets-1"/>
    <property type="match status" value="1"/>
</dbReference>
<evidence type="ECO:0000259" key="1">
    <source>
        <dbReference type="Pfam" id="PF09820"/>
    </source>
</evidence>
<proteinExistence type="predicted"/>
<name>A0A397H7P0_9GLOM</name>
<reference evidence="2 3" key="1">
    <citation type="submission" date="2018-08" db="EMBL/GenBank/DDBJ databases">
        <title>Genome and evolution of the arbuscular mycorrhizal fungus Diversispora epigaea (formerly Glomus versiforme) and its bacterial endosymbionts.</title>
        <authorList>
            <person name="Sun X."/>
            <person name="Fei Z."/>
            <person name="Harrison M."/>
        </authorList>
    </citation>
    <scope>NUCLEOTIDE SEQUENCE [LARGE SCALE GENOMIC DNA]</scope>
    <source>
        <strain evidence="2 3">IT104</strain>
    </source>
</reference>
<gene>
    <name evidence="2" type="ORF">Glove_384g37</name>
</gene>
<dbReference type="EMBL" id="PQFF01000344">
    <property type="protein sequence ID" value="RHZ57704.1"/>
    <property type="molecule type" value="Genomic_DNA"/>
</dbReference>
<comment type="caution">
    <text evidence="2">The sequence shown here is derived from an EMBL/GenBank/DDBJ whole genome shotgun (WGS) entry which is preliminary data.</text>
</comment>
<dbReference type="InterPro" id="IPR027417">
    <property type="entry name" value="P-loop_NTPase"/>
</dbReference>
<feature type="domain" description="AAA-ATPase-like" evidence="1">
    <location>
        <begin position="164"/>
        <end position="384"/>
    </location>
</feature>
<dbReference type="Pfam" id="PF08011">
    <property type="entry name" value="PDDEXK_9"/>
    <property type="match status" value="1"/>
</dbReference>
<dbReference type="InterPro" id="IPR018631">
    <property type="entry name" value="AAA-ATPase-like_dom"/>
</dbReference>
<dbReference type="InterPro" id="IPR013761">
    <property type="entry name" value="SAM/pointed_sf"/>
</dbReference>
<dbReference type="Proteomes" id="UP000266861">
    <property type="component" value="Unassembled WGS sequence"/>
</dbReference>
<accession>A0A397H7P0</accession>
<dbReference type="SUPFAM" id="SSF52540">
    <property type="entry name" value="P-loop containing nucleoside triphosphate hydrolases"/>
    <property type="match status" value="1"/>
</dbReference>
<keyword evidence="3" id="KW-1185">Reference proteome</keyword>
<organism evidence="2 3">
    <name type="scientific">Diversispora epigaea</name>
    <dbReference type="NCBI Taxonomy" id="1348612"/>
    <lineage>
        <taxon>Eukaryota</taxon>
        <taxon>Fungi</taxon>
        <taxon>Fungi incertae sedis</taxon>
        <taxon>Mucoromycota</taxon>
        <taxon>Glomeromycotina</taxon>
        <taxon>Glomeromycetes</taxon>
        <taxon>Diversisporales</taxon>
        <taxon>Diversisporaceae</taxon>
        <taxon>Diversispora</taxon>
    </lineage>
</organism>
<protein>
    <recommendedName>
        <fullName evidence="1">AAA-ATPase-like domain-containing protein</fullName>
    </recommendedName>
</protein>